<dbReference type="PANTHER" id="PTHR19446">
    <property type="entry name" value="REVERSE TRANSCRIPTASES"/>
    <property type="match status" value="1"/>
</dbReference>
<evidence type="ECO:0000313" key="1">
    <source>
        <dbReference type="EMBL" id="GBP44043.1"/>
    </source>
</evidence>
<organism evidence="1 2">
    <name type="scientific">Eumeta variegata</name>
    <name type="common">Bagworm moth</name>
    <name type="synonym">Eumeta japonica</name>
    <dbReference type="NCBI Taxonomy" id="151549"/>
    <lineage>
        <taxon>Eukaryota</taxon>
        <taxon>Metazoa</taxon>
        <taxon>Ecdysozoa</taxon>
        <taxon>Arthropoda</taxon>
        <taxon>Hexapoda</taxon>
        <taxon>Insecta</taxon>
        <taxon>Pterygota</taxon>
        <taxon>Neoptera</taxon>
        <taxon>Endopterygota</taxon>
        <taxon>Lepidoptera</taxon>
        <taxon>Glossata</taxon>
        <taxon>Ditrysia</taxon>
        <taxon>Tineoidea</taxon>
        <taxon>Psychidae</taxon>
        <taxon>Oiketicinae</taxon>
        <taxon>Eumeta</taxon>
    </lineage>
</organism>
<evidence type="ECO:0000313" key="2">
    <source>
        <dbReference type="Proteomes" id="UP000299102"/>
    </source>
</evidence>
<keyword evidence="1" id="KW-0548">Nucleotidyltransferase</keyword>
<dbReference type="STRING" id="151549.A0A4C1VZ12"/>
<dbReference type="AlphaFoldDB" id="A0A4C1VZ12"/>
<dbReference type="GO" id="GO:0003964">
    <property type="term" value="F:RNA-directed DNA polymerase activity"/>
    <property type="evidence" value="ECO:0007669"/>
    <property type="project" value="UniProtKB-KW"/>
</dbReference>
<dbReference type="EMBL" id="BGZK01000446">
    <property type="protein sequence ID" value="GBP44043.1"/>
    <property type="molecule type" value="Genomic_DNA"/>
</dbReference>
<keyword evidence="1" id="KW-0695">RNA-directed DNA polymerase</keyword>
<proteinExistence type="predicted"/>
<keyword evidence="2" id="KW-1185">Reference proteome</keyword>
<accession>A0A4C1VZ12</accession>
<dbReference type="OrthoDB" id="407509at2759"/>
<keyword evidence="1" id="KW-0808">Transferase</keyword>
<sequence length="255" mass="29990">MKNELSRLYKEVRKSIKKDYKKHRQNTITYNLERYRSMKRGLKDFQTHKTWINKLENNLKERKSRKDAIELVTIFYKQLYKKHYTIENNTSDEKKPTTNIERIEEREVYDHIKLLKNDRSPGPDGISNDVFKLGQPILLSHLTNLFSLALQTGNIPNQWCISDIILLYKKGNPYDINKYKPISLLASAYKLFISILLKRLTPIIDNTQAIEQAGFRSGCSTIDHIHTLEQVIEKYNEFMCILQAKLNVEAVLNKV</sequence>
<protein>
    <submittedName>
        <fullName evidence="1">Probable RNA-directed DNA polymerase from transposon X-element</fullName>
    </submittedName>
</protein>
<name>A0A4C1VZ12_EUMVA</name>
<reference evidence="1 2" key="1">
    <citation type="journal article" date="2019" name="Commun. Biol.">
        <title>The bagworm genome reveals a unique fibroin gene that provides high tensile strength.</title>
        <authorList>
            <person name="Kono N."/>
            <person name="Nakamura H."/>
            <person name="Ohtoshi R."/>
            <person name="Tomita M."/>
            <person name="Numata K."/>
            <person name="Arakawa K."/>
        </authorList>
    </citation>
    <scope>NUCLEOTIDE SEQUENCE [LARGE SCALE GENOMIC DNA]</scope>
</reference>
<comment type="caution">
    <text evidence="1">The sequence shown here is derived from an EMBL/GenBank/DDBJ whole genome shotgun (WGS) entry which is preliminary data.</text>
</comment>
<dbReference type="Proteomes" id="UP000299102">
    <property type="component" value="Unassembled WGS sequence"/>
</dbReference>
<gene>
    <name evidence="1" type="ORF">EVAR_85197_1</name>
</gene>